<name>G1WBL5_9BACT</name>
<dbReference type="AlphaFoldDB" id="G1WBL5"/>
<gene>
    <name evidence="1" type="ORF">HMPREF9431_01216</name>
</gene>
<accession>G1WBL5</accession>
<sequence>MRRRCDSDKCALSTDKLQSILPSIFLSFIVAAQRGNNIFAVLSSPRSAETIFLPFYRRRAARKRYFCLFIVAVQRGNDIFAFLSSPRRAGTIFLPFYRHRATRERYFAVLSSPCSVPANASATPLKRGQIIRPSGRQTGRRC</sequence>
<reference evidence="1 2" key="1">
    <citation type="submission" date="2011-07" db="EMBL/GenBank/DDBJ databases">
        <title>The Genome Sequence of Prevotella oulorum F0390.</title>
        <authorList>
            <consortium name="The Broad Institute Genome Sequencing Platform"/>
            <consortium name="The Broad Institute Genome Sequencing Center for Infectious Disease"/>
            <person name="Earl A."/>
            <person name="Ward D."/>
            <person name="Feldgarden M."/>
            <person name="Gevers D."/>
            <person name="Izard J."/>
            <person name="Ganesan A."/>
            <person name="Baranova O.V."/>
            <person name="Blanton J.M."/>
            <person name="Tanner A.C."/>
            <person name="Dewhirst F.E."/>
            <person name="Young S.K."/>
            <person name="Zeng Q."/>
            <person name="Gargeya S."/>
            <person name="Fitzgerald M."/>
            <person name="Haas B."/>
            <person name="Abouelleil A."/>
            <person name="Alvarado L."/>
            <person name="Arachchi H.M."/>
            <person name="Berlin A."/>
            <person name="Brown A."/>
            <person name="Chapman S.B."/>
            <person name="Chen Z."/>
            <person name="Dunbar C."/>
            <person name="Freedman E."/>
            <person name="Gearin G."/>
            <person name="Gellesch M."/>
            <person name="Goldberg J."/>
            <person name="Griggs A."/>
            <person name="Gujja S."/>
            <person name="Heiman D."/>
            <person name="Howarth C."/>
            <person name="Larson L."/>
            <person name="Lui A."/>
            <person name="MacDonald P.J.P."/>
            <person name="Mehta T."/>
            <person name="Montmayeur A."/>
            <person name="Murphy C."/>
            <person name="Neiman D."/>
            <person name="Pearson M."/>
            <person name="Priest M."/>
            <person name="Roberts A."/>
            <person name="Saif S."/>
            <person name="Shea T."/>
            <person name="Shenoy N."/>
            <person name="Sisk P."/>
            <person name="Stolte C."/>
            <person name="Sykes S."/>
            <person name="Wortman J."/>
            <person name="Nusbaum C."/>
            <person name="Birren B."/>
        </authorList>
    </citation>
    <scope>NUCLEOTIDE SEQUENCE [LARGE SCALE GENOMIC DNA]</scope>
    <source>
        <strain evidence="1 2">F0390</strain>
    </source>
</reference>
<dbReference type="EMBL" id="ADGI01000044">
    <property type="protein sequence ID" value="EGV31469.1"/>
    <property type="molecule type" value="Genomic_DNA"/>
</dbReference>
<evidence type="ECO:0000313" key="1">
    <source>
        <dbReference type="EMBL" id="EGV31469.1"/>
    </source>
</evidence>
<dbReference type="HOGENOM" id="CLU_1814084_0_0_10"/>
<keyword evidence="2" id="KW-1185">Reference proteome</keyword>
<comment type="caution">
    <text evidence="1">The sequence shown here is derived from an EMBL/GenBank/DDBJ whole genome shotgun (WGS) entry which is preliminary data.</text>
</comment>
<proteinExistence type="predicted"/>
<evidence type="ECO:0000313" key="2">
    <source>
        <dbReference type="Proteomes" id="UP000005141"/>
    </source>
</evidence>
<organism evidence="1 2">
    <name type="scientific">Segatella oulorum F0390</name>
    <dbReference type="NCBI Taxonomy" id="702438"/>
    <lineage>
        <taxon>Bacteria</taxon>
        <taxon>Pseudomonadati</taxon>
        <taxon>Bacteroidota</taxon>
        <taxon>Bacteroidia</taxon>
        <taxon>Bacteroidales</taxon>
        <taxon>Prevotellaceae</taxon>
        <taxon>Segatella</taxon>
    </lineage>
</organism>
<protein>
    <submittedName>
        <fullName evidence="1">Uncharacterized protein</fullName>
    </submittedName>
</protein>
<dbReference type="Proteomes" id="UP000005141">
    <property type="component" value="Unassembled WGS sequence"/>
</dbReference>